<keyword evidence="5" id="KW-0378">Hydrolase</keyword>
<dbReference type="Proteomes" id="UP000789508">
    <property type="component" value="Unassembled WGS sequence"/>
</dbReference>
<feature type="domain" description="Beta-hexosaminidase eukaryotic type N-terminal" evidence="11">
    <location>
        <begin position="37"/>
        <end position="205"/>
    </location>
</feature>
<dbReference type="InterPro" id="IPR029018">
    <property type="entry name" value="Hex-like_dom2"/>
</dbReference>
<comment type="catalytic activity">
    <reaction evidence="1">
        <text>Hydrolysis of terminal non-reducing N-acetyl-D-hexosamine residues in N-acetyl-beta-D-hexosaminides.</text>
        <dbReference type="EC" id="3.2.1.52"/>
    </reaction>
</comment>
<dbReference type="SUPFAM" id="SSF55545">
    <property type="entry name" value="beta-N-acetylhexosaminidase-like domain"/>
    <property type="match status" value="1"/>
</dbReference>
<feature type="active site" description="Proton donor" evidence="8">
    <location>
        <position position="392"/>
    </location>
</feature>
<dbReference type="InterPro" id="IPR025705">
    <property type="entry name" value="Beta_hexosaminidase_sua/sub"/>
</dbReference>
<dbReference type="EMBL" id="CAJVPS010005912">
    <property type="protein sequence ID" value="CAG8619881.1"/>
    <property type="molecule type" value="Genomic_DNA"/>
</dbReference>
<evidence type="ECO:0000259" key="10">
    <source>
        <dbReference type="Pfam" id="PF00728"/>
    </source>
</evidence>
<dbReference type="InterPro" id="IPR029019">
    <property type="entry name" value="HEX_eukaryotic_N"/>
</dbReference>
<dbReference type="Pfam" id="PF14845">
    <property type="entry name" value="Glycohydro_20b2"/>
    <property type="match status" value="1"/>
</dbReference>
<dbReference type="FunFam" id="3.20.20.80:FF:000063">
    <property type="entry name" value="Beta-hexosaminidase"/>
    <property type="match status" value="1"/>
</dbReference>
<feature type="region of interest" description="Disordered" evidence="9">
    <location>
        <begin position="126"/>
        <end position="147"/>
    </location>
</feature>
<protein>
    <recommendedName>
        <fullName evidence="3">beta-N-acetylhexosaminidase</fullName>
        <ecNumber evidence="3">3.2.1.52</ecNumber>
    </recommendedName>
</protein>
<dbReference type="AlphaFoldDB" id="A0A9N9D291"/>
<evidence type="ECO:0000256" key="6">
    <source>
        <dbReference type="ARBA" id="ARBA00023180"/>
    </source>
</evidence>
<gene>
    <name evidence="12" type="ORF">ALEPTO_LOCUS8920</name>
</gene>
<evidence type="ECO:0000256" key="7">
    <source>
        <dbReference type="ARBA" id="ARBA00023295"/>
    </source>
</evidence>
<dbReference type="GO" id="GO:0016231">
    <property type="term" value="F:beta-N-acetylglucosaminidase activity"/>
    <property type="evidence" value="ECO:0007669"/>
    <property type="project" value="TreeGrafter"/>
</dbReference>
<name>A0A9N9D291_9GLOM</name>
<dbReference type="PIRSF" id="PIRSF001093">
    <property type="entry name" value="B-hxosamndse_ab_euk"/>
    <property type="match status" value="1"/>
</dbReference>
<evidence type="ECO:0000313" key="12">
    <source>
        <dbReference type="EMBL" id="CAG8619881.1"/>
    </source>
</evidence>
<reference evidence="12" key="1">
    <citation type="submission" date="2021-06" db="EMBL/GenBank/DDBJ databases">
        <authorList>
            <person name="Kallberg Y."/>
            <person name="Tangrot J."/>
            <person name="Rosling A."/>
        </authorList>
    </citation>
    <scope>NUCLEOTIDE SEQUENCE</scope>
    <source>
        <strain evidence="12">FL130A</strain>
    </source>
</reference>
<dbReference type="PANTHER" id="PTHR22600">
    <property type="entry name" value="BETA-HEXOSAMINIDASE"/>
    <property type="match status" value="1"/>
</dbReference>
<dbReference type="GO" id="GO:0016020">
    <property type="term" value="C:membrane"/>
    <property type="evidence" value="ECO:0007669"/>
    <property type="project" value="TreeGrafter"/>
</dbReference>
<dbReference type="PRINTS" id="PR00738">
    <property type="entry name" value="GLHYDRLASE20"/>
</dbReference>
<dbReference type="PANTHER" id="PTHR22600:SF26">
    <property type="entry name" value="BETA-N-ACETYLHEXOSAMINIDASE"/>
    <property type="match status" value="1"/>
</dbReference>
<feature type="non-terminal residue" evidence="12">
    <location>
        <position position="1"/>
    </location>
</feature>
<comment type="caution">
    <text evidence="12">The sequence shown here is derived from an EMBL/GenBank/DDBJ whole genome shotgun (WGS) entry which is preliminary data.</text>
</comment>
<dbReference type="InterPro" id="IPR015883">
    <property type="entry name" value="Glyco_hydro_20_cat"/>
</dbReference>
<evidence type="ECO:0000256" key="2">
    <source>
        <dbReference type="ARBA" id="ARBA00006285"/>
    </source>
</evidence>
<evidence type="ECO:0000256" key="4">
    <source>
        <dbReference type="ARBA" id="ARBA00022729"/>
    </source>
</evidence>
<dbReference type="CDD" id="cd06562">
    <property type="entry name" value="GH20_HexA_HexB-like"/>
    <property type="match status" value="1"/>
</dbReference>
<sequence length="647" mass="73087">MKLKNSIITARTAPIFLVVFLAFTTISVISANVTVNPLPKPREIKWGEKGPISFPLNIQLMSSSSSIVTLGWKRALKLIKHDRWVVQAVEAEPPASNPFPPKIQTPGDKRKRSIFEVRSENSTAITNSTNTTTTTASATNNTTTTTPTKDNLTVKSVNVNVSNPTAELQHGVDESYTLEVKEDALIITSPTVWGALHAFNTLTQIVISDGKDGLIIERTVLIKDSPLYPHRGLLLDTARHFYPVKDILRTIEALAWSKLNVLHWHIVDSQSWPIEVKAYPAMTNDAYSNREIYTPRDVRDVIEFAHERGVRIIPEFDMPGHARAGYLQIDPSIVACANAWWSNDDWPHHSAVEPPPGQLDIINPKTYEVIKNIFAEVSAAFPDKLYHAGFDELQRYCYAYSNLTVNWFKQNPNNTYGDLAQYFLDRAYPIFTDKKYGSKHIIMWEDVFLSDDFAANKVPKEVILQTWNNGVNNTKKITSSGYDVIVTSSDWFYLDCGNGGWVGNDNRYDQNVDNGKILFNFAGGSSGSWCNGYKTWQRIYSYDIDFNLTAEEKKHVIGGEVALWSEQSDSVVMDAKIWPRTAALAELLWSGNKNEEGKKRYREMQQRINDYRERLVSRGVGAAPLQPKFCYKHPHACDLNLEKFVPG</sequence>
<dbReference type="Pfam" id="PF00728">
    <property type="entry name" value="Glyco_hydro_20"/>
    <property type="match status" value="1"/>
</dbReference>
<dbReference type="InterPro" id="IPR017853">
    <property type="entry name" value="GH"/>
</dbReference>
<evidence type="ECO:0000256" key="5">
    <source>
        <dbReference type="ARBA" id="ARBA00022801"/>
    </source>
</evidence>
<accession>A0A9N9D291</accession>
<evidence type="ECO:0000256" key="8">
    <source>
        <dbReference type="PIRSR" id="PIRSR001093-1"/>
    </source>
</evidence>
<dbReference type="Gene3D" id="3.30.379.10">
    <property type="entry name" value="Chitobiase/beta-hexosaminidase domain 2-like"/>
    <property type="match status" value="1"/>
</dbReference>
<dbReference type="GO" id="GO:0005975">
    <property type="term" value="P:carbohydrate metabolic process"/>
    <property type="evidence" value="ECO:0007669"/>
    <property type="project" value="InterPro"/>
</dbReference>
<keyword evidence="6" id="KW-0325">Glycoprotein</keyword>
<dbReference type="OrthoDB" id="428480at2759"/>
<keyword evidence="4" id="KW-0732">Signal</keyword>
<dbReference type="GO" id="GO:0030203">
    <property type="term" value="P:glycosaminoglycan metabolic process"/>
    <property type="evidence" value="ECO:0007669"/>
    <property type="project" value="TreeGrafter"/>
</dbReference>
<evidence type="ECO:0000259" key="11">
    <source>
        <dbReference type="Pfam" id="PF14845"/>
    </source>
</evidence>
<comment type="similarity">
    <text evidence="2">Belongs to the glycosyl hydrolase 20 family.</text>
</comment>
<evidence type="ECO:0000256" key="9">
    <source>
        <dbReference type="SAM" id="MobiDB-lite"/>
    </source>
</evidence>
<evidence type="ECO:0000313" key="13">
    <source>
        <dbReference type="Proteomes" id="UP000789508"/>
    </source>
</evidence>
<dbReference type="Gene3D" id="3.20.20.80">
    <property type="entry name" value="Glycosidases"/>
    <property type="match status" value="1"/>
</dbReference>
<dbReference type="EC" id="3.2.1.52" evidence="3"/>
<feature type="domain" description="Glycoside hydrolase family 20 catalytic" evidence="10">
    <location>
        <begin position="228"/>
        <end position="591"/>
    </location>
</feature>
<evidence type="ECO:0000256" key="3">
    <source>
        <dbReference type="ARBA" id="ARBA00012663"/>
    </source>
</evidence>
<proteinExistence type="inferred from homology"/>
<dbReference type="SUPFAM" id="SSF51445">
    <property type="entry name" value="(Trans)glycosidases"/>
    <property type="match status" value="1"/>
</dbReference>
<keyword evidence="13" id="KW-1185">Reference proteome</keyword>
<organism evidence="12 13">
    <name type="scientific">Ambispora leptoticha</name>
    <dbReference type="NCBI Taxonomy" id="144679"/>
    <lineage>
        <taxon>Eukaryota</taxon>
        <taxon>Fungi</taxon>
        <taxon>Fungi incertae sedis</taxon>
        <taxon>Mucoromycota</taxon>
        <taxon>Glomeromycotina</taxon>
        <taxon>Glomeromycetes</taxon>
        <taxon>Archaeosporales</taxon>
        <taxon>Ambisporaceae</taxon>
        <taxon>Ambispora</taxon>
    </lineage>
</organism>
<evidence type="ECO:0000256" key="1">
    <source>
        <dbReference type="ARBA" id="ARBA00001231"/>
    </source>
</evidence>
<keyword evidence="7" id="KW-0326">Glycosidase</keyword>